<name>A0A6L4WUK5_9BACT</name>
<keyword evidence="1" id="KW-1133">Transmembrane helix</keyword>
<evidence type="ECO:0000256" key="1">
    <source>
        <dbReference type="SAM" id="Phobius"/>
    </source>
</evidence>
<dbReference type="Proteomes" id="UP000472839">
    <property type="component" value="Unassembled WGS sequence"/>
</dbReference>
<sequence length="55" mass="6378">IYALSFALTVGWSMGTYKMLIGDHFLSHTIITMLIAWLLVLIIYKIINSIEKEKY</sequence>
<gene>
    <name evidence="2" type="ORF">GBG19_04640</name>
</gene>
<feature type="non-terminal residue" evidence="2">
    <location>
        <position position="1"/>
    </location>
</feature>
<organism evidence="2 3">
    <name type="scientific">Poseidonibacter ostreae</name>
    <dbReference type="NCBI Taxonomy" id="2654171"/>
    <lineage>
        <taxon>Bacteria</taxon>
        <taxon>Pseudomonadati</taxon>
        <taxon>Campylobacterota</taxon>
        <taxon>Epsilonproteobacteria</taxon>
        <taxon>Campylobacterales</taxon>
        <taxon>Arcobacteraceae</taxon>
        <taxon>Poseidonibacter</taxon>
    </lineage>
</organism>
<keyword evidence="1" id="KW-0472">Membrane</keyword>
<comment type="caution">
    <text evidence="2">The sequence shown here is derived from an EMBL/GenBank/DDBJ whole genome shotgun (WGS) entry which is preliminary data.</text>
</comment>
<protein>
    <submittedName>
        <fullName evidence="2">PAP2 family protein</fullName>
    </submittedName>
</protein>
<feature type="transmembrane region" description="Helical" evidence="1">
    <location>
        <begin position="25"/>
        <end position="47"/>
    </location>
</feature>
<accession>A0A6L4WUK5</accession>
<dbReference type="AlphaFoldDB" id="A0A6L4WUK5"/>
<evidence type="ECO:0000313" key="3">
    <source>
        <dbReference type="Proteomes" id="UP000472839"/>
    </source>
</evidence>
<proteinExistence type="predicted"/>
<keyword evidence="1" id="KW-0812">Transmembrane</keyword>
<evidence type="ECO:0000313" key="2">
    <source>
        <dbReference type="EMBL" id="KAB7890023.1"/>
    </source>
</evidence>
<dbReference type="EMBL" id="WFKK01000008">
    <property type="protein sequence ID" value="KAB7890023.1"/>
    <property type="molecule type" value="Genomic_DNA"/>
</dbReference>
<reference evidence="2 3" key="1">
    <citation type="submission" date="2019-10" db="EMBL/GenBank/DDBJ databases">
        <title>Poseidonibacter ostreae sp. nov., isolated from the gut of the Ostrea denselamellosa.</title>
        <authorList>
            <person name="Choi A."/>
        </authorList>
    </citation>
    <scope>NUCLEOTIDE SEQUENCE [LARGE SCALE GENOMIC DNA]</scope>
    <source>
        <strain evidence="2 3">SJOD-M-33</strain>
    </source>
</reference>